<evidence type="ECO:0000313" key="3">
    <source>
        <dbReference type="Proteomes" id="UP001279734"/>
    </source>
</evidence>
<gene>
    <name evidence="2" type="ORF">Nepgr_002665</name>
</gene>
<evidence type="ECO:0000256" key="1">
    <source>
        <dbReference type="SAM" id="Phobius"/>
    </source>
</evidence>
<reference evidence="2" key="1">
    <citation type="submission" date="2023-05" db="EMBL/GenBank/DDBJ databases">
        <title>Nepenthes gracilis genome sequencing.</title>
        <authorList>
            <person name="Fukushima K."/>
        </authorList>
    </citation>
    <scope>NUCLEOTIDE SEQUENCE</scope>
    <source>
        <strain evidence="2">SING2019-196</strain>
    </source>
</reference>
<accession>A0AAD3P794</accession>
<sequence length="126" mass="13879">MEDSNFGLVVGLEISCGFCLACVCLLPAAPIDQMALRPEGRLMSLGVELDEREDSLPVVLYCRCFGALLFLRRLMLSGIVCQIVHHAVKFLKCPGLYPWASEPLLGALPVWSFGSLLMLTVYWGCL</sequence>
<organism evidence="2 3">
    <name type="scientific">Nepenthes gracilis</name>
    <name type="common">Slender pitcher plant</name>
    <dbReference type="NCBI Taxonomy" id="150966"/>
    <lineage>
        <taxon>Eukaryota</taxon>
        <taxon>Viridiplantae</taxon>
        <taxon>Streptophyta</taxon>
        <taxon>Embryophyta</taxon>
        <taxon>Tracheophyta</taxon>
        <taxon>Spermatophyta</taxon>
        <taxon>Magnoliopsida</taxon>
        <taxon>eudicotyledons</taxon>
        <taxon>Gunneridae</taxon>
        <taxon>Pentapetalae</taxon>
        <taxon>Caryophyllales</taxon>
        <taxon>Nepenthaceae</taxon>
        <taxon>Nepenthes</taxon>
    </lineage>
</organism>
<proteinExistence type="predicted"/>
<keyword evidence="1" id="KW-0472">Membrane</keyword>
<comment type="caution">
    <text evidence="2">The sequence shown here is derived from an EMBL/GenBank/DDBJ whole genome shotgun (WGS) entry which is preliminary data.</text>
</comment>
<dbReference type="Proteomes" id="UP001279734">
    <property type="component" value="Unassembled WGS sequence"/>
</dbReference>
<evidence type="ECO:0000313" key="2">
    <source>
        <dbReference type="EMBL" id="GMH00826.1"/>
    </source>
</evidence>
<feature type="transmembrane region" description="Helical" evidence="1">
    <location>
        <begin position="108"/>
        <end position="125"/>
    </location>
</feature>
<keyword evidence="1" id="KW-1133">Transmembrane helix</keyword>
<dbReference type="AlphaFoldDB" id="A0AAD3P794"/>
<keyword evidence="1" id="KW-0812">Transmembrane</keyword>
<name>A0AAD3P794_NEPGR</name>
<dbReference type="EMBL" id="BSYO01000002">
    <property type="protein sequence ID" value="GMH00826.1"/>
    <property type="molecule type" value="Genomic_DNA"/>
</dbReference>
<feature type="transmembrane region" description="Helical" evidence="1">
    <location>
        <begin position="6"/>
        <end position="28"/>
    </location>
</feature>
<protein>
    <submittedName>
        <fullName evidence="2">Uncharacterized protein</fullName>
    </submittedName>
</protein>
<keyword evidence="3" id="KW-1185">Reference proteome</keyword>